<dbReference type="InterPro" id="IPR036412">
    <property type="entry name" value="HAD-like_sf"/>
</dbReference>
<evidence type="ECO:0000313" key="2">
    <source>
        <dbReference type="Proteomes" id="UP000324832"/>
    </source>
</evidence>
<dbReference type="Proteomes" id="UP000324832">
    <property type="component" value="Unassembled WGS sequence"/>
</dbReference>
<dbReference type="GO" id="GO:0016791">
    <property type="term" value="F:phosphatase activity"/>
    <property type="evidence" value="ECO:0007669"/>
    <property type="project" value="TreeGrafter"/>
</dbReference>
<evidence type="ECO:0008006" key="3">
    <source>
        <dbReference type="Google" id="ProtNLM"/>
    </source>
</evidence>
<sequence length="239" mass="26475">MKPINLMKADAACVKQFLDSFDHENLTIPSIAIAEYLKSVDFKKTVYSVACPQTAVTLRSNGFKCIEGPDQAPDHYSGLYQYLEDDEEIGAVVFDSDFKVNMPKLYKAITHLKRPEVIFLSGATDKYIPLPTTGGLGLGAGIFTDIVIAESKREPIQLGKPGRVFGEFAMKRANVSNAGRVLFIGDMIEQDIGLGKATGFKTLLIMTHCSEEQMMKNQKLWPDYYADSLGSLLDVLNKY</sequence>
<evidence type="ECO:0000313" key="1">
    <source>
        <dbReference type="EMBL" id="VVC95957.1"/>
    </source>
</evidence>
<dbReference type="AlphaFoldDB" id="A0A5E4QCF1"/>
<dbReference type="InterPro" id="IPR023214">
    <property type="entry name" value="HAD_sf"/>
</dbReference>
<protein>
    <recommendedName>
        <fullName evidence="3">Phosphoglycolate phosphatase</fullName>
    </recommendedName>
</protein>
<dbReference type="SUPFAM" id="SSF56784">
    <property type="entry name" value="HAD-like"/>
    <property type="match status" value="1"/>
</dbReference>
<accession>A0A5E4QCF1</accession>
<dbReference type="PANTHER" id="PTHR19288:SF4">
    <property type="entry name" value="RE04130P-RELATED"/>
    <property type="match status" value="1"/>
</dbReference>
<gene>
    <name evidence="1" type="ORF">LSINAPIS_LOCUS7568</name>
</gene>
<dbReference type="Pfam" id="PF13242">
    <property type="entry name" value="Hydrolase_like"/>
    <property type="match status" value="1"/>
</dbReference>
<dbReference type="PANTHER" id="PTHR19288">
    <property type="entry name" value="4-NITROPHENYLPHOSPHATASE-RELATED"/>
    <property type="match status" value="1"/>
</dbReference>
<dbReference type="Gene3D" id="3.40.50.1000">
    <property type="entry name" value="HAD superfamily/HAD-like"/>
    <property type="match status" value="2"/>
</dbReference>
<organism evidence="1 2">
    <name type="scientific">Leptidea sinapis</name>
    <dbReference type="NCBI Taxonomy" id="189913"/>
    <lineage>
        <taxon>Eukaryota</taxon>
        <taxon>Metazoa</taxon>
        <taxon>Ecdysozoa</taxon>
        <taxon>Arthropoda</taxon>
        <taxon>Hexapoda</taxon>
        <taxon>Insecta</taxon>
        <taxon>Pterygota</taxon>
        <taxon>Neoptera</taxon>
        <taxon>Endopterygota</taxon>
        <taxon>Lepidoptera</taxon>
        <taxon>Glossata</taxon>
        <taxon>Ditrysia</taxon>
        <taxon>Papilionoidea</taxon>
        <taxon>Pieridae</taxon>
        <taxon>Dismorphiinae</taxon>
        <taxon>Leptidea</taxon>
    </lineage>
</organism>
<reference evidence="1 2" key="1">
    <citation type="submission" date="2017-07" db="EMBL/GenBank/DDBJ databases">
        <authorList>
            <person name="Talla V."/>
            <person name="Backstrom N."/>
        </authorList>
    </citation>
    <scope>NUCLEOTIDE SEQUENCE [LARGE SCALE GENOMIC DNA]</scope>
</reference>
<name>A0A5E4QCF1_9NEOP</name>
<dbReference type="EMBL" id="FZQP02002515">
    <property type="protein sequence ID" value="VVC95957.1"/>
    <property type="molecule type" value="Genomic_DNA"/>
</dbReference>
<proteinExistence type="predicted"/>
<dbReference type="GO" id="GO:0005737">
    <property type="term" value="C:cytoplasm"/>
    <property type="evidence" value="ECO:0007669"/>
    <property type="project" value="TreeGrafter"/>
</dbReference>
<keyword evidence="2" id="KW-1185">Reference proteome</keyword>